<organism evidence="1 2">
    <name type="scientific">Symbiodinium pilosum</name>
    <name type="common">Dinoflagellate</name>
    <dbReference type="NCBI Taxonomy" id="2952"/>
    <lineage>
        <taxon>Eukaryota</taxon>
        <taxon>Sar</taxon>
        <taxon>Alveolata</taxon>
        <taxon>Dinophyceae</taxon>
        <taxon>Suessiales</taxon>
        <taxon>Symbiodiniaceae</taxon>
        <taxon>Symbiodinium</taxon>
    </lineage>
</organism>
<keyword evidence="2" id="KW-1185">Reference proteome</keyword>
<gene>
    <name evidence="1" type="ORF">SPIL2461_LOCUS8428</name>
</gene>
<dbReference type="AlphaFoldDB" id="A0A812Q145"/>
<reference evidence="1" key="1">
    <citation type="submission" date="2021-02" db="EMBL/GenBank/DDBJ databases">
        <authorList>
            <person name="Dougan E. K."/>
            <person name="Rhodes N."/>
            <person name="Thang M."/>
            <person name="Chan C."/>
        </authorList>
    </citation>
    <scope>NUCLEOTIDE SEQUENCE</scope>
</reference>
<dbReference type="Proteomes" id="UP000649617">
    <property type="component" value="Unassembled WGS sequence"/>
</dbReference>
<sequence length="112" mass="12173">YWWTLPGVRSMSPNGELTLNGLMKANGVCPEWNNGSFLETCTVPESWSFVVGQGQSATCQWGNSLFPPASLLQANGNVCDVALKCQTCNLKHDFGNCFSILKASDPEYASAY</sequence>
<evidence type="ECO:0000313" key="1">
    <source>
        <dbReference type="EMBL" id="CAE7354734.1"/>
    </source>
</evidence>
<name>A0A812Q145_SYMPI</name>
<dbReference type="EMBL" id="CAJNIZ010013839">
    <property type="protein sequence ID" value="CAE7354734.1"/>
    <property type="molecule type" value="Genomic_DNA"/>
</dbReference>
<proteinExistence type="predicted"/>
<comment type="caution">
    <text evidence="1">The sequence shown here is derived from an EMBL/GenBank/DDBJ whole genome shotgun (WGS) entry which is preliminary data.</text>
</comment>
<dbReference type="OrthoDB" id="431844at2759"/>
<accession>A0A812Q145</accession>
<protein>
    <submittedName>
        <fullName evidence="1">Uncharacterized protein</fullName>
    </submittedName>
</protein>
<feature type="non-terminal residue" evidence="1">
    <location>
        <position position="1"/>
    </location>
</feature>
<evidence type="ECO:0000313" key="2">
    <source>
        <dbReference type="Proteomes" id="UP000649617"/>
    </source>
</evidence>